<gene>
    <name evidence="1" type="ORF">HAX54_003657</name>
</gene>
<dbReference type="EMBL" id="JACEIK010001167">
    <property type="protein sequence ID" value="MCD7466705.1"/>
    <property type="molecule type" value="Genomic_DNA"/>
</dbReference>
<sequence length="67" mass="7460">SGEMPIERRSNLQSALGGGWWIRTGDSPLCSRWNLCLLSLLLHIGEPAVVRRYHPAARRCFAVLSAL</sequence>
<evidence type="ECO:0000313" key="1">
    <source>
        <dbReference type="EMBL" id="MCD7466705.1"/>
    </source>
</evidence>
<keyword evidence="2" id="KW-1185">Reference proteome</keyword>
<dbReference type="Proteomes" id="UP000823775">
    <property type="component" value="Unassembled WGS sequence"/>
</dbReference>
<organism evidence="1 2">
    <name type="scientific">Datura stramonium</name>
    <name type="common">Jimsonweed</name>
    <name type="synonym">Common thornapple</name>
    <dbReference type="NCBI Taxonomy" id="4076"/>
    <lineage>
        <taxon>Eukaryota</taxon>
        <taxon>Viridiplantae</taxon>
        <taxon>Streptophyta</taxon>
        <taxon>Embryophyta</taxon>
        <taxon>Tracheophyta</taxon>
        <taxon>Spermatophyta</taxon>
        <taxon>Magnoliopsida</taxon>
        <taxon>eudicotyledons</taxon>
        <taxon>Gunneridae</taxon>
        <taxon>Pentapetalae</taxon>
        <taxon>asterids</taxon>
        <taxon>lamiids</taxon>
        <taxon>Solanales</taxon>
        <taxon>Solanaceae</taxon>
        <taxon>Solanoideae</taxon>
        <taxon>Datureae</taxon>
        <taxon>Datura</taxon>
    </lineage>
</organism>
<evidence type="ECO:0000313" key="2">
    <source>
        <dbReference type="Proteomes" id="UP000823775"/>
    </source>
</evidence>
<protein>
    <submittedName>
        <fullName evidence="1">Uncharacterized protein</fullName>
    </submittedName>
</protein>
<proteinExistence type="predicted"/>
<comment type="caution">
    <text evidence="1">The sequence shown here is derived from an EMBL/GenBank/DDBJ whole genome shotgun (WGS) entry which is preliminary data.</text>
</comment>
<reference evidence="1 2" key="1">
    <citation type="journal article" date="2021" name="BMC Genomics">
        <title>Datura genome reveals duplications of psychoactive alkaloid biosynthetic genes and high mutation rate following tissue culture.</title>
        <authorList>
            <person name="Rajewski A."/>
            <person name="Carter-House D."/>
            <person name="Stajich J."/>
            <person name="Litt A."/>
        </authorList>
    </citation>
    <scope>NUCLEOTIDE SEQUENCE [LARGE SCALE GENOMIC DNA]</scope>
    <source>
        <strain evidence="1">AR-01</strain>
    </source>
</reference>
<feature type="non-terminal residue" evidence="1">
    <location>
        <position position="1"/>
    </location>
</feature>
<accession>A0ABS8T6Y3</accession>
<name>A0ABS8T6Y3_DATST</name>